<dbReference type="SUPFAM" id="SSF56672">
    <property type="entry name" value="DNA/RNA polymerases"/>
    <property type="match status" value="1"/>
</dbReference>
<gene>
    <name evidence="2" type="ordered locus">Amet_3359</name>
</gene>
<dbReference type="Proteomes" id="UP000001572">
    <property type="component" value="Chromosome"/>
</dbReference>
<dbReference type="STRING" id="293826.Amet_3359"/>
<evidence type="ECO:0000259" key="1">
    <source>
        <dbReference type="PROSITE" id="PS50878"/>
    </source>
</evidence>
<protein>
    <submittedName>
        <fullName evidence="2">RNA-directed DNA polymerase (Reverse transcriptase)</fullName>
    </submittedName>
</protein>
<evidence type="ECO:0000313" key="2">
    <source>
        <dbReference type="EMBL" id="ABR49487.1"/>
    </source>
</evidence>
<organism evidence="2 3">
    <name type="scientific">Alkaliphilus metalliredigens (strain QYMF)</name>
    <dbReference type="NCBI Taxonomy" id="293826"/>
    <lineage>
        <taxon>Bacteria</taxon>
        <taxon>Bacillati</taxon>
        <taxon>Bacillota</taxon>
        <taxon>Clostridia</taxon>
        <taxon>Peptostreptococcales</taxon>
        <taxon>Natronincolaceae</taxon>
        <taxon>Alkaliphilus</taxon>
    </lineage>
</organism>
<keyword evidence="3" id="KW-1185">Reference proteome</keyword>
<keyword evidence="2" id="KW-0808">Transferase</keyword>
<evidence type="ECO:0000313" key="3">
    <source>
        <dbReference type="Proteomes" id="UP000001572"/>
    </source>
</evidence>
<dbReference type="PANTHER" id="PTHR34047">
    <property type="entry name" value="NUCLEAR INTRON MATURASE 1, MITOCHONDRIAL-RELATED"/>
    <property type="match status" value="1"/>
</dbReference>
<dbReference type="KEGG" id="amt:Amet_3359"/>
<dbReference type="EMBL" id="CP000724">
    <property type="protein sequence ID" value="ABR49487.1"/>
    <property type="molecule type" value="Genomic_DNA"/>
</dbReference>
<dbReference type="Gene3D" id="3.30.70.270">
    <property type="match status" value="1"/>
</dbReference>
<feature type="domain" description="Reverse transcriptase" evidence="1">
    <location>
        <begin position="1"/>
        <end position="212"/>
    </location>
</feature>
<dbReference type="Pfam" id="PF08388">
    <property type="entry name" value="GIIM"/>
    <property type="match status" value="1"/>
</dbReference>
<keyword evidence="2" id="KW-0695">RNA-directed DNA polymerase</keyword>
<dbReference type="NCBIfam" id="TIGR04416">
    <property type="entry name" value="group_II_RT_mat"/>
    <property type="match status" value="1"/>
</dbReference>
<sequence length="334" mass="39643">MLTLPTIADRVAQMVVKMYVEPLVEPLFHEDSYGYRPQKSAIDAIGQARKRCWKYDFVIEFDIRGLFDNIDHELLMKVVKKHVKEKWIQLYIVRWLKTPFALKDRTMVTRTTGTPQGGVISPLLANMFMHYAFDKWMDRGFPYAPFERYADDAIIHCRTEQEAEEILKVLDERMKSCKLELHPQKTRIVYCKDKDRKSEYPNVEFDFLGYTFKGTFIKNRTGQMGINFIASASKKANKLFRAKIKALKIHKKTGCKIDMIAQWINPIVRGWINYFGKYNASAIKYTLDCVERRIVKWAMCKFKNFRGHRRRAEKWLDEIRKREPSLFAHWNCRN</sequence>
<dbReference type="InterPro" id="IPR000477">
    <property type="entry name" value="RT_dom"/>
</dbReference>
<dbReference type="Pfam" id="PF00078">
    <property type="entry name" value="RVT_1"/>
    <property type="match status" value="1"/>
</dbReference>
<dbReference type="HOGENOM" id="CLU_013584_2_0_9"/>
<dbReference type="InterPro" id="IPR043502">
    <property type="entry name" value="DNA/RNA_pol_sf"/>
</dbReference>
<dbReference type="eggNOG" id="COG3344">
    <property type="taxonomic scope" value="Bacteria"/>
</dbReference>
<dbReference type="AlphaFoldDB" id="A6TTG9"/>
<name>A6TTG9_ALKMQ</name>
<reference evidence="3" key="1">
    <citation type="journal article" date="2016" name="Genome Announc.">
        <title>Complete genome sequence of Alkaliphilus metalliredigens strain QYMF, an alkaliphilic and metal-reducing bacterium isolated from borax-contaminated leachate ponds.</title>
        <authorList>
            <person name="Hwang C."/>
            <person name="Copeland A."/>
            <person name="Lucas S."/>
            <person name="Lapidus A."/>
            <person name="Barry K."/>
            <person name="Detter J.C."/>
            <person name="Glavina Del Rio T."/>
            <person name="Hammon N."/>
            <person name="Israni S."/>
            <person name="Dalin E."/>
            <person name="Tice H."/>
            <person name="Pitluck S."/>
            <person name="Chertkov O."/>
            <person name="Brettin T."/>
            <person name="Bruce D."/>
            <person name="Han C."/>
            <person name="Schmutz J."/>
            <person name="Larimer F."/>
            <person name="Land M.L."/>
            <person name="Hauser L."/>
            <person name="Kyrpides N."/>
            <person name="Mikhailova N."/>
            <person name="Ye Q."/>
            <person name="Zhou J."/>
            <person name="Richardson P."/>
            <person name="Fields M.W."/>
        </authorList>
    </citation>
    <scope>NUCLEOTIDE SEQUENCE [LARGE SCALE GENOMIC DNA]</scope>
    <source>
        <strain evidence="3">QYMF</strain>
    </source>
</reference>
<proteinExistence type="predicted"/>
<dbReference type="PANTHER" id="PTHR34047:SF3">
    <property type="entry name" value="BLR2052 PROTEIN"/>
    <property type="match status" value="1"/>
</dbReference>
<dbReference type="PROSITE" id="PS50878">
    <property type="entry name" value="RT_POL"/>
    <property type="match status" value="1"/>
</dbReference>
<dbReference type="InterPro" id="IPR030931">
    <property type="entry name" value="Group_II_RT_mat"/>
</dbReference>
<dbReference type="GO" id="GO:0003964">
    <property type="term" value="F:RNA-directed DNA polymerase activity"/>
    <property type="evidence" value="ECO:0007669"/>
    <property type="project" value="UniProtKB-KW"/>
</dbReference>
<dbReference type="InterPro" id="IPR051083">
    <property type="entry name" value="GrpII_Intron_Splice-Mob/Def"/>
</dbReference>
<accession>A6TTG9</accession>
<keyword evidence="2" id="KW-0548">Nucleotidyltransferase</keyword>
<dbReference type="InterPro" id="IPR043128">
    <property type="entry name" value="Rev_trsase/Diguanyl_cyclase"/>
</dbReference>
<dbReference type="InterPro" id="IPR013597">
    <property type="entry name" value="Mat_intron_G2"/>
</dbReference>
<dbReference type="CDD" id="cd01651">
    <property type="entry name" value="RT_G2_intron"/>
    <property type="match status" value="1"/>
</dbReference>